<dbReference type="GO" id="GO:0006950">
    <property type="term" value="P:response to stress"/>
    <property type="evidence" value="ECO:0007669"/>
    <property type="project" value="TreeGrafter"/>
</dbReference>
<gene>
    <name evidence="2" type="ordered locus">Awo_c02660</name>
</gene>
<dbReference type="SUPFAM" id="SSF46785">
    <property type="entry name" value="Winged helix' DNA-binding domain"/>
    <property type="match status" value="1"/>
</dbReference>
<accession>H6LGD9</accession>
<dbReference type="RefSeq" id="WP_014354678.1">
    <property type="nucleotide sequence ID" value="NC_016894.1"/>
</dbReference>
<dbReference type="InterPro" id="IPR036390">
    <property type="entry name" value="WH_DNA-bd_sf"/>
</dbReference>
<dbReference type="Proteomes" id="UP000007177">
    <property type="component" value="Chromosome"/>
</dbReference>
<dbReference type="PANTHER" id="PTHR33164">
    <property type="entry name" value="TRANSCRIPTIONAL REGULATOR, MARR FAMILY"/>
    <property type="match status" value="1"/>
</dbReference>
<protein>
    <submittedName>
        <fullName evidence="2">Transcriptional regulator MarR family</fullName>
    </submittedName>
</protein>
<dbReference type="eggNOG" id="COG1846">
    <property type="taxonomic scope" value="Bacteria"/>
</dbReference>
<dbReference type="SMART" id="SM00347">
    <property type="entry name" value="HTH_MARR"/>
    <property type="match status" value="1"/>
</dbReference>
<dbReference type="PROSITE" id="PS50995">
    <property type="entry name" value="HTH_MARR_2"/>
    <property type="match status" value="1"/>
</dbReference>
<dbReference type="Gene3D" id="1.10.10.10">
    <property type="entry name" value="Winged helix-like DNA-binding domain superfamily/Winged helix DNA-binding domain"/>
    <property type="match status" value="1"/>
</dbReference>
<dbReference type="InterPro" id="IPR039422">
    <property type="entry name" value="MarR/SlyA-like"/>
</dbReference>
<dbReference type="PRINTS" id="PR00598">
    <property type="entry name" value="HTHMARR"/>
</dbReference>
<dbReference type="KEGG" id="awo:Awo_c02660"/>
<dbReference type="InterPro" id="IPR000835">
    <property type="entry name" value="HTH_MarR-typ"/>
</dbReference>
<evidence type="ECO:0000313" key="2">
    <source>
        <dbReference type="EMBL" id="AFA47075.1"/>
    </source>
</evidence>
<organism evidence="2 3">
    <name type="scientific">Acetobacterium woodii (strain ATCC 29683 / DSM 1030 / JCM 2381 / KCTC 1655 / WB1)</name>
    <dbReference type="NCBI Taxonomy" id="931626"/>
    <lineage>
        <taxon>Bacteria</taxon>
        <taxon>Bacillati</taxon>
        <taxon>Bacillota</taxon>
        <taxon>Clostridia</taxon>
        <taxon>Eubacteriales</taxon>
        <taxon>Eubacteriaceae</taxon>
        <taxon>Acetobacterium</taxon>
    </lineage>
</organism>
<dbReference type="PANTHER" id="PTHR33164:SF101">
    <property type="entry name" value="TRANSCRIPTIONAL REPRESSOR MPRA"/>
    <property type="match status" value="1"/>
</dbReference>
<dbReference type="Pfam" id="PF01047">
    <property type="entry name" value="MarR"/>
    <property type="match status" value="1"/>
</dbReference>
<reference evidence="2 3" key="2">
    <citation type="journal article" date="2012" name="PLoS ONE">
        <title>An ancient pathway combining carbon dioxide fixation with the generation and utilization of a sodium ion gradient for ATP synthesis.</title>
        <authorList>
            <person name="Poehlein A."/>
            <person name="Schmidt S."/>
            <person name="Kaster A.K."/>
            <person name="Goenrich M."/>
            <person name="Vollmers J."/>
            <person name="Thurmer A."/>
            <person name="Bertsch J."/>
            <person name="Schuchmann K."/>
            <person name="Voigt B."/>
            <person name="Hecker M."/>
            <person name="Daniel R."/>
            <person name="Thauer R.K."/>
            <person name="Gottschalk G."/>
            <person name="Muller V."/>
        </authorList>
    </citation>
    <scope>NUCLEOTIDE SEQUENCE [LARGE SCALE GENOMIC DNA]</scope>
    <source>
        <strain evidence="3">ATCC 29683 / DSM 1030 / JCM 2381 / KCTC 1655 / WB1</strain>
    </source>
</reference>
<evidence type="ECO:0000313" key="3">
    <source>
        <dbReference type="Proteomes" id="UP000007177"/>
    </source>
</evidence>
<evidence type="ECO:0000259" key="1">
    <source>
        <dbReference type="PROSITE" id="PS50995"/>
    </source>
</evidence>
<proteinExistence type="predicted"/>
<dbReference type="InterPro" id="IPR036388">
    <property type="entry name" value="WH-like_DNA-bd_sf"/>
</dbReference>
<dbReference type="GO" id="GO:0003700">
    <property type="term" value="F:DNA-binding transcription factor activity"/>
    <property type="evidence" value="ECO:0007669"/>
    <property type="project" value="InterPro"/>
</dbReference>
<keyword evidence="3" id="KW-1185">Reference proteome</keyword>
<sequence length="175" mass="20139">MYNHGHELFQAFHRIKKSSIGRFHKNFIHNLKPHEFFMLTTLKNLREEQKLETELNHTPLAPGVKISEISRVSSISMPGVSQTISTLEKRGFVYRTASHSDRRLVYVALTAAGKKVEADVSHSFFEIYEEAADILGEDDTQTLISLLDKLANTFNQIDKDQIDLEKKHKKERKTT</sequence>
<reference evidence="3" key="1">
    <citation type="submission" date="2011-07" db="EMBL/GenBank/DDBJ databases">
        <title>Complete genome sequence of Acetobacterium woodii.</title>
        <authorList>
            <person name="Poehlein A."/>
            <person name="Schmidt S."/>
            <person name="Kaster A.-K."/>
            <person name="Goenrich M."/>
            <person name="Vollmers J."/>
            <person name="Thuermer A."/>
            <person name="Gottschalk G."/>
            <person name="Thauer R.K."/>
            <person name="Daniel R."/>
            <person name="Mueller V."/>
        </authorList>
    </citation>
    <scope>NUCLEOTIDE SEQUENCE [LARGE SCALE GENOMIC DNA]</scope>
    <source>
        <strain evidence="3">ATCC 29683 / DSM 1030 / JCM 2381 / KCTC 1655 / WB1</strain>
    </source>
</reference>
<name>H6LGD9_ACEWD</name>
<dbReference type="STRING" id="931626.Awo_c02660"/>
<dbReference type="AlphaFoldDB" id="H6LGD9"/>
<dbReference type="EMBL" id="CP002987">
    <property type="protein sequence ID" value="AFA47075.1"/>
    <property type="molecule type" value="Genomic_DNA"/>
</dbReference>
<dbReference type="OrthoDB" id="163346at2"/>
<feature type="domain" description="HTH marR-type" evidence="1">
    <location>
        <begin position="5"/>
        <end position="152"/>
    </location>
</feature>
<dbReference type="HOGENOM" id="CLU_083287_12_2_9"/>